<proteinExistence type="inferred from homology"/>
<dbReference type="SUPFAM" id="SSF56281">
    <property type="entry name" value="Metallo-hydrolase/oxidoreductase"/>
    <property type="match status" value="1"/>
</dbReference>
<dbReference type="Proteomes" id="UP000008141">
    <property type="component" value="Unassembled WGS sequence"/>
</dbReference>
<feature type="compositionally biased region" description="Low complexity" evidence="6">
    <location>
        <begin position="407"/>
        <end position="422"/>
    </location>
</feature>
<reference evidence="8 9" key="1">
    <citation type="journal article" date="2010" name="Plant Cell">
        <title>The Chlorella variabilis NC64A genome reveals adaptation to photosymbiosis, coevolution with viruses, and cryptic sex.</title>
        <authorList>
            <person name="Blanc G."/>
            <person name="Duncan G."/>
            <person name="Agarkova I."/>
            <person name="Borodovsky M."/>
            <person name="Gurnon J."/>
            <person name="Kuo A."/>
            <person name="Lindquist E."/>
            <person name="Lucas S."/>
            <person name="Pangilinan J."/>
            <person name="Polle J."/>
            <person name="Salamov A."/>
            <person name="Terry A."/>
            <person name="Yamada T."/>
            <person name="Dunigan D.D."/>
            <person name="Grigoriev I.V."/>
            <person name="Claverie J.M."/>
            <person name="Van Etten J.L."/>
        </authorList>
    </citation>
    <scope>NUCLEOTIDE SEQUENCE [LARGE SCALE GENOMIC DNA]</scope>
    <source>
        <strain evidence="8 9">NC64A</strain>
    </source>
</reference>
<name>E1ZF15_CHLVA</name>
<dbReference type="FunCoup" id="E1ZF15">
    <property type="interactions" value="545"/>
</dbReference>
<dbReference type="KEGG" id="cvr:CHLNCDRAFT_134115"/>
<gene>
    <name evidence="8" type="ORF">CHLNCDRAFT_134115</name>
</gene>
<dbReference type="GeneID" id="17355078"/>
<sequence length="886" mass="92633">MHAEYDEFAVALDSCDEEWARVAGEAGLPSKRRNAGATPERFRGGPGLSTAPPPPTAAAGAAAAAVGVPPGPALGHGSSQRALRPGNWNVRSIFLGTASQQPQQAPPGAPPAQLDSSPSLCGRKQPSVPQQQRSPLPSAARGPPRSPLGLGAGYHEQDENAAGPLTQMAAANAPVAAAFCPHCGCFLADLGSAAQQQRHAASCSQSAAGDSAWGQPAAGAAVRQPQGLDVAAAAGPRGSPGEEGCWEDEGQDGNWSEQEEATQGVAGGGEAPAADDDDDDGQEEAEEGAEEEAEVAAEEAAGAGDQPEGGGMGEHAALAAFLDQHGLAKYCELFERAGASLSLLPCLTDRDLQQMGIAALGARKKVLLAADQLLAAAEAAAGAAPCEQAAGDERWAGGAEGSGGAGAAPALAGLPQPPQQQQLEERRASHARAGGSGVGDWRALMAGGGGAPAVSRNILQYFKPAGGGKQPQAAAAAKGCILSYLTGPDGSAAPVPAAAAAAAQQAAGRGRGRGKQQWAHKAVASEGGGGGGKRWGPRAAQVLPMRQWQLVPGTSFVVDRFSNLPQQSPHRHWFLTHFHADHYKGLTGRFDRGTLYCSPPTALLVQQQLRVKPACIRCVPLNSPILVEGVRVTFLDANHCPGAVMILFEPPGCRPVLHTGDCRLIPEMQHEAALAAVRGQADIILDTTYCSPEYAFPSQQEVLRFAIDAVKAEAFNPKTLFLFGSYTIGKERLFLEAARVLQRRIYVSAAKRKVLDCLELPQEYASLLTTDDHTTNLHAVPLWMVSQKHMAKLLKHYRGRFSTAVGFQPTGWTHQRDASQAGARGRRRQKGTIITYQVPYSEHSSFSELRQFVDWFRPVSIIPSVNSDGGGPKAMRLVQLLRGQAG</sequence>
<dbReference type="Pfam" id="PF07647">
    <property type="entry name" value="SAM_2"/>
    <property type="match status" value="1"/>
</dbReference>
<dbReference type="CDD" id="cd09487">
    <property type="entry name" value="SAM_superfamily"/>
    <property type="match status" value="1"/>
</dbReference>
<evidence type="ECO:0000256" key="5">
    <source>
        <dbReference type="ARBA" id="ARBA00023242"/>
    </source>
</evidence>
<feature type="compositionally biased region" description="Low complexity" evidence="6">
    <location>
        <begin position="57"/>
        <end position="68"/>
    </location>
</feature>
<dbReference type="CDD" id="cd16273">
    <property type="entry name" value="SNM1A-1C-like_MBL-fold"/>
    <property type="match status" value="1"/>
</dbReference>
<evidence type="ECO:0000313" key="9">
    <source>
        <dbReference type="Proteomes" id="UP000008141"/>
    </source>
</evidence>
<dbReference type="InterPro" id="IPR036866">
    <property type="entry name" value="RibonucZ/Hydroxyglut_hydro"/>
</dbReference>
<feature type="compositionally biased region" description="Acidic residues" evidence="6">
    <location>
        <begin position="273"/>
        <end position="297"/>
    </location>
</feature>
<keyword evidence="3" id="KW-0227">DNA damage</keyword>
<keyword evidence="9" id="KW-1185">Reference proteome</keyword>
<comment type="similarity">
    <text evidence="2">Belongs to the DNA repair metallo-beta-lactamase (DRMBL) family.</text>
</comment>
<comment type="subcellular location">
    <subcellularLocation>
        <location evidence="1">Nucleus</location>
    </subcellularLocation>
</comment>
<dbReference type="Gene3D" id="1.10.150.50">
    <property type="entry name" value="Transcription Factor, Ets-1"/>
    <property type="match status" value="1"/>
</dbReference>
<organism evidence="9">
    <name type="scientific">Chlorella variabilis</name>
    <name type="common">Green alga</name>
    <dbReference type="NCBI Taxonomy" id="554065"/>
    <lineage>
        <taxon>Eukaryota</taxon>
        <taxon>Viridiplantae</taxon>
        <taxon>Chlorophyta</taxon>
        <taxon>core chlorophytes</taxon>
        <taxon>Trebouxiophyceae</taxon>
        <taxon>Chlorellales</taxon>
        <taxon>Chlorellaceae</taxon>
        <taxon>Chlorella clade</taxon>
        <taxon>Chlorella</taxon>
    </lineage>
</organism>
<keyword evidence="5" id="KW-0539">Nucleus</keyword>
<dbReference type="PANTHER" id="PTHR23240">
    <property type="entry name" value="DNA CROSS-LINK REPAIR PROTEIN PSO2/SNM1-RELATED"/>
    <property type="match status" value="1"/>
</dbReference>
<dbReference type="GO" id="GO:0006303">
    <property type="term" value="P:double-strand break repair via nonhomologous end joining"/>
    <property type="evidence" value="ECO:0007669"/>
    <property type="project" value="TreeGrafter"/>
</dbReference>
<dbReference type="Pfam" id="PF07522">
    <property type="entry name" value="DRMBL"/>
    <property type="match status" value="1"/>
</dbReference>
<feature type="domain" description="SAM" evidence="7">
    <location>
        <begin position="313"/>
        <end position="376"/>
    </location>
</feature>
<dbReference type="InterPro" id="IPR001660">
    <property type="entry name" value="SAM"/>
</dbReference>
<dbReference type="InterPro" id="IPR001279">
    <property type="entry name" value="Metallo-B-lactamas"/>
</dbReference>
<dbReference type="InterPro" id="IPR013761">
    <property type="entry name" value="SAM/pointed_sf"/>
</dbReference>
<feature type="region of interest" description="Disordered" evidence="6">
    <location>
        <begin position="99"/>
        <end position="157"/>
    </location>
</feature>
<dbReference type="RefSeq" id="XP_005847690.1">
    <property type="nucleotide sequence ID" value="XM_005847628.1"/>
</dbReference>
<evidence type="ECO:0000256" key="4">
    <source>
        <dbReference type="ARBA" id="ARBA00023204"/>
    </source>
</evidence>
<accession>E1ZF15</accession>
<dbReference type="STRING" id="554065.E1ZF15"/>
<feature type="region of interest" description="Disordered" evidence="6">
    <location>
        <begin position="394"/>
        <end position="437"/>
    </location>
</feature>
<dbReference type="OrthoDB" id="262529at2759"/>
<feature type="region of interest" description="Disordered" evidence="6">
    <location>
        <begin position="231"/>
        <end position="312"/>
    </location>
</feature>
<dbReference type="SUPFAM" id="SSF47769">
    <property type="entry name" value="SAM/Pointed domain"/>
    <property type="match status" value="1"/>
</dbReference>
<evidence type="ECO:0000256" key="6">
    <source>
        <dbReference type="SAM" id="MobiDB-lite"/>
    </source>
</evidence>
<dbReference type="PROSITE" id="PS50105">
    <property type="entry name" value="SAM_DOMAIN"/>
    <property type="match status" value="1"/>
</dbReference>
<dbReference type="FunFam" id="3.40.50.12650:FF:000001">
    <property type="entry name" value="DNA cross-link repair 1A"/>
    <property type="match status" value="1"/>
</dbReference>
<evidence type="ECO:0000313" key="8">
    <source>
        <dbReference type="EMBL" id="EFN55588.1"/>
    </source>
</evidence>
<dbReference type="AlphaFoldDB" id="E1ZF15"/>
<dbReference type="GO" id="GO:0003684">
    <property type="term" value="F:damaged DNA binding"/>
    <property type="evidence" value="ECO:0007669"/>
    <property type="project" value="TreeGrafter"/>
</dbReference>
<dbReference type="GO" id="GO:0005634">
    <property type="term" value="C:nucleus"/>
    <property type="evidence" value="ECO:0007669"/>
    <property type="project" value="UniProtKB-SubCell"/>
</dbReference>
<evidence type="ECO:0000256" key="2">
    <source>
        <dbReference type="ARBA" id="ARBA00010304"/>
    </source>
</evidence>
<evidence type="ECO:0000256" key="3">
    <source>
        <dbReference type="ARBA" id="ARBA00022763"/>
    </source>
</evidence>
<feature type="region of interest" description="Disordered" evidence="6">
    <location>
        <begin position="24"/>
        <end position="84"/>
    </location>
</feature>
<dbReference type="Gene3D" id="3.40.50.12650">
    <property type="match status" value="1"/>
</dbReference>
<dbReference type="InterPro" id="IPR011084">
    <property type="entry name" value="DRMBL"/>
</dbReference>
<keyword evidence="4" id="KW-0234">DNA repair</keyword>
<dbReference type="Gene3D" id="3.60.15.10">
    <property type="entry name" value="Ribonuclease Z/Hydroxyacylglutathione hydrolase-like"/>
    <property type="match status" value="1"/>
</dbReference>
<evidence type="ECO:0000259" key="7">
    <source>
        <dbReference type="PROSITE" id="PS50105"/>
    </source>
</evidence>
<dbReference type="PANTHER" id="PTHR23240:SF6">
    <property type="entry name" value="DNA CROSS-LINK REPAIR 1A PROTEIN"/>
    <property type="match status" value="1"/>
</dbReference>
<dbReference type="GO" id="GO:0035312">
    <property type="term" value="F:5'-3' DNA exonuclease activity"/>
    <property type="evidence" value="ECO:0007669"/>
    <property type="project" value="TreeGrafter"/>
</dbReference>
<dbReference type="InParanoid" id="E1ZF15"/>
<protein>
    <recommendedName>
        <fullName evidence="7">SAM domain-containing protein</fullName>
    </recommendedName>
</protein>
<dbReference type="EMBL" id="GL433844">
    <property type="protein sequence ID" value="EFN55588.1"/>
    <property type="molecule type" value="Genomic_DNA"/>
</dbReference>
<evidence type="ECO:0000256" key="1">
    <source>
        <dbReference type="ARBA" id="ARBA00004123"/>
    </source>
</evidence>
<dbReference type="GO" id="GO:0036297">
    <property type="term" value="P:interstrand cross-link repair"/>
    <property type="evidence" value="ECO:0007669"/>
    <property type="project" value="TreeGrafter"/>
</dbReference>
<dbReference type="SMART" id="SM00454">
    <property type="entry name" value="SAM"/>
    <property type="match status" value="1"/>
</dbReference>
<dbReference type="eggNOG" id="KOG1361">
    <property type="taxonomic scope" value="Eukaryota"/>
</dbReference>
<dbReference type="SMART" id="SM00849">
    <property type="entry name" value="Lactamase_B"/>
    <property type="match status" value="1"/>
</dbReference>